<dbReference type="Gene3D" id="2.60.40.60">
    <property type="entry name" value="Cadherins"/>
    <property type="match status" value="4"/>
</dbReference>
<dbReference type="PANTHER" id="PTHR24028">
    <property type="entry name" value="CADHERIN-87A"/>
    <property type="match status" value="1"/>
</dbReference>
<evidence type="ECO:0000256" key="7">
    <source>
        <dbReference type="ARBA" id="ARBA00023180"/>
    </source>
</evidence>
<dbReference type="PRINTS" id="PR00205">
    <property type="entry name" value="CADHERIN"/>
</dbReference>
<dbReference type="InterPro" id="IPR015919">
    <property type="entry name" value="Cadherin-like_sf"/>
</dbReference>
<feature type="compositionally biased region" description="Basic and acidic residues" evidence="9">
    <location>
        <begin position="538"/>
        <end position="593"/>
    </location>
</feature>
<dbReference type="AlphaFoldDB" id="A0ABD2LWI8"/>
<comment type="subcellular location">
    <subcellularLocation>
        <location evidence="1">Membrane</location>
        <topology evidence="1">Single-pass membrane protein</topology>
    </subcellularLocation>
</comment>
<evidence type="ECO:0000256" key="6">
    <source>
        <dbReference type="ARBA" id="ARBA00023136"/>
    </source>
</evidence>
<evidence type="ECO:0000256" key="10">
    <source>
        <dbReference type="SAM" id="Phobius"/>
    </source>
</evidence>
<keyword evidence="3" id="KW-0677">Repeat</keyword>
<dbReference type="EMBL" id="JBICBT010000258">
    <property type="protein sequence ID" value="KAL3118975.1"/>
    <property type="molecule type" value="Genomic_DNA"/>
</dbReference>
<evidence type="ECO:0000256" key="4">
    <source>
        <dbReference type="ARBA" id="ARBA00022837"/>
    </source>
</evidence>
<evidence type="ECO:0000256" key="1">
    <source>
        <dbReference type="ARBA" id="ARBA00004167"/>
    </source>
</evidence>
<feature type="compositionally biased region" description="Basic and acidic residues" evidence="9">
    <location>
        <begin position="602"/>
        <end position="618"/>
    </location>
</feature>
<keyword evidence="2 10" id="KW-0812">Transmembrane</keyword>
<evidence type="ECO:0000256" key="3">
    <source>
        <dbReference type="ARBA" id="ARBA00022737"/>
    </source>
</evidence>
<proteinExistence type="predicted"/>
<dbReference type="PROSITE" id="PS00232">
    <property type="entry name" value="CADHERIN_1"/>
    <property type="match status" value="2"/>
</dbReference>
<feature type="compositionally biased region" description="Basic and acidic residues" evidence="9">
    <location>
        <begin position="337"/>
        <end position="359"/>
    </location>
</feature>
<evidence type="ECO:0000256" key="5">
    <source>
        <dbReference type="ARBA" id="ARBA00022989"/>
    </source>
</evidence>
<dbReference type="Proteomes" id="UP001620626">
    <property type="component" value="Unassembled WGS sequence"/>
</dbReference>
<comment type="caution">
    <text evidence="12">The sequence shown here is derived from an EMBL/GenBank/DDBJ whole genome shotgun (WGS) entry which is preliminary data.</text>
</comment>
<keyword evidence="6 10" id="KW-0472">Membrane</keyword>
<dbReference type="PROSITE" id="PS50268">
    <property type="entry name" value="CADHERIN_2"/>
    <property type="match status" value="3"/>
</dbReference>
<keyword evidence="13" id="KW-1185">Reference proteome</keyword>
<protein>
    <recommendedName>
        <fullName evidence="11">Cadherin domain-containing protein</fullName>
    </recommendedName>
</protein>
<feature type="domain" description="Cadherin" evidence="11">
    <location>
        <begin position="770"/>
        <end position="902"/>
    </location>
</feature>
<dbReference type="GO" id="GO:0005509">
    <property type="term" value="F:calcium ion binding"/>
    <property type="evidence" value="ECO:0007669"/>
    <property type="project" value="UniProtKB-UniRule"/>
</dbReference>
<dbReference type="SMART" id="SM00112">
    <property type="entry name" value="CA"/>
    <property type="match status" value="4"/>
</dbReference>
<sequence length="1253" mass="140584">MGRDRIVKQKEKDRTELTGIRLVRHGNGNGGSDNAEQFSVVRINGTCFTLKLNRPLEADPPFPSPNSSDAFPPPSSPSFSLVFERDGTGDHASVQVQLVDVNDNAPRFFGGPFPAEVVVPELSSPGFLLRRLEVTDIDRGIGGICRFSLEKTQNEKGAAEKGEMFALDSQQCQWPRCWANLRLKRPMAEGEVAKVRVKARDGAGMTRRANEATVELEVIGAGAIGAGGGGEKRGRGRGEKEGRKKEDETEEAEVVEDKMNKKEGRKEQKENGRDGGEGREGTEREREETDEEGGRERERGGGREEAAEIEEKEGEEAKRIGKKERKQGGGEVEEEGSDKRKIERKEEKLKEGTSLEEYRMPVSSSSLPSLPSSTFASSLPLLTFLIDRLSEDAPVGFELLRLPFPSDQSFRFVVLNSNGSNDALRMFANCSVRVKGPLHVHKTREIVAEVRRMGDGDEHAVAVIRARIWPMMDQFREWADREIPQNEQIWPKATATGRWIRVLKMPEELSKYAYVVKGKDVKIVGRELVMEDDEREEGSEQRVREKGTEGKRAEEEEERKGKEGRERNGGTEKGKGKVEEEGSEEGEREKETEEKSEEGEGVEGKMKRAEEEEGEGKEQLERKRCFELELRFRGDRLRRRLCVRLPPRRWLLRLQWPPSAAFRLSFSENLPLPRVIFRPNVRIIFPPFAFPSFSLLFNFTDSAKFVIDPTSGDLSFANSSRTFDFETQNFYSVGVSVCVSAGSRRSGCQPFVLGFDVLDSNDNCPKFEGPKIDKNVNISEDFPPSLTLPIAHFARATDADGTDQWRSVCYRLANSFGQTFAIPKPEKAELFLTKALDKERAASYELQIEADDCPGVGQRCADPSRHSSALSLSADAFPPASPPSSLRLFLSVSDVNDNAPRFIRRHFFAPIIRSAVKPEAALIRLRADDPDETDQKGALRFDWGERVAKTEGEPVPISAIPFFLHSVTGDLSLKDGFDESASFPYLSYTFQVIVRDSGAKHEDNSVVTVSVLDPSLHIFLLRFGVDFSILADSLDLIEQLLSIAIGFDLRVLNQKLSHCGNNCSRMSVYFLAKGTFQPIEAEKALNELKTVPMRGNDEQKMALKALKERFELTMDEEKSLPFALRRPFLFSSSSSSLLLCCSSALLSLFFLLFFLFTFRRRRRSGESIRKRAKVLQFVGTMAKSGPRSEVIENETNSTERSFGERSDQWQQKSGDCFVQTHDETANLAFCVGTLPLFIPRVKPSNGRTIRTEF</sequence>
<gene>
    <name evidence="12" type="ORF">niasHT_003758</name>
</gene>
<dbReference type="InterPro" id="IPR020894">
    <property type="entry name" value="Cadherin_CS"/>
</dbReference>
<dbReference type="GO" id="GO:0016020">
    <property type="term" value="C:membrane"/>
    <property type="evidence" value="ECO:0007669"/>
    <property type="project" value="UniProtKB-SubCell"/>
</dbReference>
<name>A0ABD2LWI8_9BILA</name>
<dbReference type="PANTHER" id="PTHR24028:SF310">
    <property type="entry name" value="NEURAL-CADHERIN-LIKE PROTEIN"/>
    <property type="match status" value="1"/>
</dbReference>
<dbReference type="SUPFAM" id="SSF49313">
    <property type="entry name" value="Cadherin-like"/>
    <property type="match status" value="3"/>
</dbReference>
<accession>A0ABD2LWI8</accession>
<feature type="region of interest" description="Disordered" evidence="9">
    <location>
        <begin position="532"/>
        <end position="618"/>
    </location>
</feature>
<feature type="region of interest" description="Disordered" evidence="9">
    <location>
        <begin position="223"/>
        <end position="371"/>
    </location>
</feature>
<evidence type="ECO:0000259" key="11">
    <source>
        <dbReference type="PROSITE" id="PS50268"/>
    </source>
</evidence>
<evidence type="ECO:0000256" key="9">
    <source>
        <dbReference type="SAM" id="MobiDB-lite"/>
    </source>
</evidence>
<feature type="domain" description="Cadherin" evidence="11">
    <location>
        <begin position="922"/>
        <end position="1023"/>
    </location>
</feature>
<feature type="compositionally biased region" description="Basic and acidic residues" evidence="9">
    <location>
        <begin position="230"/>
        <end position="247"/>
    </location>
</feature>
<dbReference type="CDD" id="cd11304">
    <property type="entry name" value="Cadherin_repeat"/>
    <property type="match status" value="3"/>
</dbReference>
<dbReference type="InterPro" id="IPR002126">
    <property type="entry name" value="Cadherin-like_dom"/>
</dbReference>
<evidence type="ECO:0000256" key="2">
    <source>
        <dbReference type="ARBA" id="ARBA00022692"/>
    </source>
</evidence>
<keyword evidence="7" id="KW-0325">Glycoprotein</keyword>
<evidence type="ECO:0000256" key="8">
    <source>
        <dbReference type="PROSITE-ProRule" id="PRU00043"/>
    </source>
</evidence>
<dbReference type="InterPro" id="IPR050174">
    <property type="entry name" value="Protocadherin/Cadherin-CA"/>
</dbReference>
<evidence type="ECO:0000313" key="12">
    <source>
        <dbReference type="EMBL" id="KAL3118975.1"/>
    </source>
</evidence>
<feature type="transmembrane region" description="Helical" evidence="10">
    <location>
        <begin position="1136"/>
        <end position="1158"/>
    </location>
</feature>
<organism evidence="12 13">
    <name type="scientific">Heterodera trifolii</name>
    <dbReference type="NCBI Taxonomy" id="157864"/>
    <lineage>
        <taxon>Eukaryota</taxon>
        <taxon>Metazoa</taxon>
        <taxon>Ecdysozoa</taxon>
        <taxon>Nematoda</taxon>
        <taxon>Chromadorea</taxon>
        <taxon>Rhabditida</taxon>
        <taxon>Tylenchina</taxon>
        <taxon>Tylenchomorpha</taxon>
        <taxon>Tylenchoidea</taxon>
        <taxon>Heteroderidae</taxon>
        <taxon>Heteroderinae</taxon>
        <taxon>Heterodera</taxon>
    </lineage>
</organism>
<keyword evidence="4 8" id="KW-0106">Calcium</keyword>
<feature type="compositionally biased region" description="Basic and acidic residues" evidence="9">
    <location>
        <begin position="255"/>
        <end position="306"/>
    </location>
</feature>
<keyword evidence="5 10" id="KW-1133">Transmembrane helix</keyword>
<reference evidence="12 13" key="1">
    <citation type="submission" date="2024-10" db="EMBL/GenBank/DDBJ databases">
        <authorList>
            <person name="Kim D."/>
        </authorList>
    </citation>
    <scope>NUCLEOTIDE SEQUENCE [LARGE SCALE GENOMIC DNA]</scope>
    <source>
        <strain evidence="12">BH-2024</strain>
    </source>
</reference>
<feature type="domain" description="Cadherin" evidence="11">
    <location>
        <begin position="693"/>
        <end position="767"/>
    </location>
</feature>
<evidence type="ECO:0000313" key="13">
    <source>
        <dbReference type="Proteomes" id="UP001620626"/>
    </source>
</evidence>